<gene>
    <name evidence="6" type="ORF">GSMUA_228760.1</name>
</gene>
<feature type="transmembrane region" description="Helical" evidence="5">
    <location>
        <begin position="36"/>
        <end position="57"/>
    </location>
</feature>
<protein>
    <submittedName>
        <fullName evidence="6">(wild Malaysian banana) hypothetical protein</fullName>
    </submittedName>
</protein>
<sequence>MTKKGGDIETGYGGGSALYPNMMESPQLRWAFIRKVYSIVALQILLTIAVAGVVNFVEPVRSFLLSHTTASLVVYILIIISPFLVLLPMIYFRERHPLNLLLLTLFTICISLAIGMACATSKAGKIVLQSAALTATVVVGLTLYTFWAAKRGYDFNFLGPFLCAALIVLMLYCIIQIFIPMGKVSTTIYGCVAAIIFSGFIIYDTDNLIKRHSYDQYICASISLYLDIINLFTALLTVFNSVDS</sequence>
<evidence type="ECO:0000256" key="3">
    <source>
        <dbReference type="ARBA" id="ARBA00022989"/>
    </source>
</evidence>
<keyword evidence="3 5" id="KW-1133">Transmembrane helix</keyword>
<proteinExistence type="inferred from homology"/>
<name>A0A8D6ZRL8_MUSAM</name>
<organism evidence="6">
    <name type="scientific">Musa acuminata subsp. malaccensis</name>
    <name type="common">Wild banana</name>
    <name type="synonym">Musa malaccensis</name>
    <dbReference type="NCBI Taxonomy" id="214687"/>
    <lineage>
        <taxon>Eukaryota</taxon>
        <taxon>Viridiplantae</taxon>
        <taxon>Streptophyta</taxon>
        <taxon>Embryophyta</taxon>
        <taxon>Tracheophyta</taxon>
        <taxon>Spermatophyta</taxon>
        <taxon>Magnoliopsida</taxon>
        <taxon>Liliopsida</taxon>
        <taxon>Zingiberales</taxon>
        <taxon>Musaceae</taxon>
        <taxon>Musa</taxon>
    </lineage>
</organism>
<feature type="transmembrane region" description="Helical" evidence="5">
    <location>
        <begin position="98"/>
        <end position="120"/>
    </location>
</feature>
<evidence type="ECO:0000313" key="6">
    <source>
        <dbReference type="EMBL" id="CAG1834771.1"/>
    </source>
</evidence>
<dbReference type="Pfam" id="PF01027">
    <property type="entry name" value="Bax1-I"/>
    <property type="match status" value="1"/>
</dbReference>
<reference evidence="6" key="1">
    <citation type="submission" date="2021-03" db="EMBL/GenBank/DDBJ databases">
        <authorList>
            <consortium name="Genoscope - CEA"/>
            <person name="William W."/>
        </authorList>
    </citation>
    <scope>NUCLEOTIDE SEQUENCE</scope>
    <source>
        <strain evidence="6">Doubled-haploid Pahang</strain>
    </source>
</reference>
<keyword evidence="2 5" id="KW-0812">Transmembrane</keyword>
<dbReference type="InterPro" id="IPR006214">
    <property type="entry name" value="Bax_inhibitor_1-related"/>
</dbReference>
<dbReference type="EMBL" id="HG996474">
    <property type="protein sequence ID" value="CAG1834771.1"/>
    <property type="molecule type" value="Genomic_DNA"/>
</dbReference>
<evidence type="ECO:0000256" key="1">
    <source>
        <dbReference type="ARBA" id="ARBA00004141"/>
    </source>
</evidence>
<comment type="similarity">
    <text evidence="5">Belongs to the BI1 family.</text>
</comment>
<evidence type="ECO:0000256" key="4">
    <source>
        <dbReference type="ARBA" id="ARBA00023136"/>
    </source>
</evidence>
<feature type="transmembrane region" description="Helical" evidence="5">
    <location>
        <begin position="217"/>
        <end position="239"/>
    </location>
</feature>
<keyword evidence="4 5" id="KW-0472">Membrane</keyword>
<feature type="transmembrane region" description="Helical" evidence="5">
    <location>
        <begin position="126"/>
        <end position="149"/>
    </location>
</feature>
<dbReference type="PANTHER" id="PTHR23291:SF39">
    <property type="entry name" value="OS11G0581900 PROTEIN"/>
    <property type="match status" value="1"/>
</dbReference>
<dbReference type="AlphaFoldDB" id="A0A8D6ZRL8"/>
<accession>A0A8D6ZRL8</accession>
<comment type="subcellular location">
    <subcellularLocation>
        <location evidence="1">Membrane</location>
        <topology evidence="1">Multi-pass membrane protein</topology>
    </subcellularLocation>
</comment>
<feature type="transmembrane region" description="Helical" evidence="5">
    <location>
        <begin position="161"/>
        <end position="181"/>
    </location>
</feature>
<feature type="transmembrane region" description="Helical" evidence="5">
    <location>
        <begin position="187"/>
        <end position="205"/>
    </location>
</feature>
<feature type="transmembrane region" description="Helical" evidence="5">
    <location>
        <begin position="69"/>
        <end position="91"/>
    </location>
</feature>
<dbReference type="PANTHER" id="PTHR23291">
    <property type="entry name" value="BAX INHIBITOR-RELATED"/>
    <property type="match status" value="1"/>
</dbReference>
<evidence type="ECO:0000256" key="5">
    <source>
        <dbReference type="RuleBase" id="RU004379"/>
    </source>
</evidence>
<dbReference type="GO" id="GO:0016020">
    <property type="term" value="C:membrane"/>
    <property type="evidence" value="ECO:0007669"/>
    <property type="project" value="UniProtKB-SubCell"/>
</dbReference>
<evidence type="ECO:0000256" key="2">
    <source>
        <dbReference type="ARBA" id="ARBA00022692"/>
    </source>
</evidence>